<feature type="compositionally biased region" description="Low complexity" evidence="1">
    <location>
        <begin position="96"/>
        <end position="124"/>
    </location>
</feature>
<name>A0A2T8I4H5_9POAL</name>
<dbReference type="AlphaFoldDB" id="A0A2T8I4H5"/>
<reference evidence="2" key="1">
    <citation type="submission" date="2018-04" db="EMBL/GenBank/DDBJ databases">
        <title>WGS assembly of Panicum hallii.</title>
        <authorList>
            <person name="Lovell J."/>
            <person name="Jenkins J."/>
            <person name="Lowry D."/>
            <person name="Mamidi S."/>
            <person name="Sreedasyam A."/>
            <person name="Weng X."/>
            <person name="Barry K."/>
            <person name="Bonette J."/>
            <person name="Campitelli B."/>
            <person name="Daum C."/>
            <person name="Gordon S."/>
            <person name="Gould B."/>
            <person name="Lipzen A."/>
            <person name="Macqueen A."/>
            <person name="Palacio-Mejia J."/>
            <person name="Plott C."/>
            <person name="Shakirov E."/>
            <person name="Shu S."/>
            <person name="Yoshinaga Y."/>
            <person name="Zane M."/>
            <person name="Rokhsar D."/>
            <person name="Grimwood J."/>
            <person name="Schmutz J."/>
            <person name="Juenger T."/>
        </authorList>
    </citation>
    <scope>NUCLEOTIDE SEQUENCE [LARGE SCALE GENOMIC DNA]</scope>
    <source>
        <strain evidence="2">FIL2</strain>
    </source>
</reference>
<evidence type="ECO:0000313" key="2">
    <source>
        <dbReference type="EMBL" id="PVH32549.1"/>
    </source>
</evidence>
<evidence type="ECO:0000256" key="1">
    <source>
        <dbReference type="SAM" id="MobiDB-lite"/>
    </source>
</evidence>
<organism evidence="2">
    <name type="scientific">Panicum hallii</name>
    <dbReference type="NCBI Taxonomy" id="206008"/>
    <lineage>
        <taxon>Eukaryota</taxon>
        <taxon>Viridiplantae</taxon>
        <taxon>Streptophyta</taxon>
        <taxon>Embryophyta</taxon>
        <taxon>Tracheophyta</taxon>
        <taxon>Spermatophyta</taxon>
        <taxon>Magnoliopsida</taxon>
        <taxon>Liliopsida</taxon>
        <taxon>Poales</taxon>
        <taxon>Poaceae</taxon>
        <taxon>PACMAD clade</taxon>
        <taxon>Panicoideae</taxon>
        <taxon>Panicodae</taxon>
        <taxon>Paniceae</taxon>
        <taxon>Panicinae</taxon>
        <taxon>Panicum</taxon>
        <taxon>Panicum sect. Panicum</taxon>
    </lineage>
</organism>
<dbReference type="Proteomes" id="UP000243499">
    <property type="component" value="Chromosome 9"/>
</dbReference>
<feature type="region of interest" description="Disordered" evidence="1">
    <location>
        <begin position="1"/>
        <end position="45"/>
    </location>
</feature>
<sequence>MALEAGRGRGSSATPTLKDLSPSRWSPRERSSSRGRSTSCSPAEMQRCRLTGDEVAALVVTVSSALVAAAAAAARLSSPCHGRRHRPCPPRHPRRPGCWPARRGAGRRPAGARAPTAAGDSAMT</sequence>
<accession>A0A2T8I4H5</accession>
<feature type="compositionally biased region" description="Basic residues" evidence="1">
    <location>
        <begin position="81"/>
        <end position="95"/>
    </location>
</feature>
<protein>
    <submittedName>
        <fullName evidence="2">Uncharacterized protein</fullName>
    </submittedName>
</protein>
<feature type="region of interest" description="Disordered" evidence="1">
    <location>
        <begin position="75"/>
        <end position="124"/>
    </location>
</feature>
<proteinExistence type="predicted"/>
<dbReference type="EMBL" id="CM008054">
    <property type="protein sequence ID" value="PVH32549.1"/>
    <property type="molecule type" value="Genomic_DNA"/>
</dbReference>
<dbReference type="Gramene" id="PVH32549">
    <property type="protein sequence ID" value="PVH32549"/>
    <property type="gene ID" value="PAHAL_9G425800"/>
</dbReference>
<gene>
    <name evidence="2" type="ORF">PAHAL_9G425800</name>
</gene>